<dbReference type="OrthoDB" id="3249161at2759"/>
<protein>
    <recommendedName>
        <fullName evidence="1">Ku70/Ku80 N-terminal alpha/beta domain-containing protein</fullName>
    </recommendedName>
</protein>
<dbReference type="GO" id="GO:0032991">
    <property type="term" value="C:protein-containing complex"/>
    <property type="evidence" value="ECO:0007669"/>
    <property type="project" value="UniProtKB-ARBA"/>
</dbReference>
<dbReference type="InterPro" id="IPR016194">
    <property type="entry name" value="SPOC-like_C_dom_sf"/>
</dbReference>
<proteinExistence type="predicted"/>
<evidence type="ECO:0000313" key="3">
    <source>
        <dbReference type="Proteomes" id="UP000410492"/>
    </source>
</evidence>
<dbReference type="EMBL" id="CAACVG010002346">
    <property type="protein sequence ID" value="VEN36355.1"/>
    <property type="molecule type" value="Genomic_DNA"/>
</dbReference>
<dbReference type="SUPFAM" id="SSF53300">
    <property type="entry name" value="vWA-like"/>
    <property type="match status" value="1"/>
</dbReference>
<evidence type="ECO:0000259" key="1">
    <source>
        <dbReference type="Pfam" id="PF03731"/>
    </source>
</evidence>
<dbReference type="Proteomes" id="UP000410492">
    <property type="component" value="Unassembled WGS sequence"/>
</dbReference>
<dbReference type="Pfam" id="PF03731">
    <property type="entry name" value="Ku_N"/>
    <property type="match status" value="1"/>
</dbReference>
<reference evidence="2 3" key="1">
    <citation type="submission" date="2019-01" db="EMBL/GenBank/DDBJ databases">
        <authorList>
            <person name="Sayadi A."/>
        </authorList>
    </citation>
    <scope>NUCLEOTIDE SEQUENCE [LARGE SCALE GENOMIC DNA]</scope>
</reference>
<dbReference type="InterPro" id="IPR036465">
    <property type="entry name" value="vWFA_dom_sf"/>
</dbReference>
<dbReference type="InterPro" id="IPR005161">
    <property type="entry name" value="Ku_N"/>
</dbReference>
<gene>
    <name evidence="2" type="ORF">CALMAC_LOCUS2003</name>
</gene>
<accession>A0A653BM30</accession>
<dbReference type="Gene3D" id="3.40.50.410">
    <property type="entry name" value="von Willebrand factor, type A domain"/>
    <property type="match status" value="1"/>
</dbReference>
<feature type="domain" description="Ku70/Ku80 N-terminal alpha/beta" evidence="1">
    <location>
        <begin position="28"/>
        <end position="205"/>
    </location>
</feature>
<organism evidence="2 3">
    <name type="scientific">Callosobruchus maculatus</name>
    <name type="common">Southern cowpea weevil</name>
    <name type="synonym">Pulse bruchid</name>
    <dbReference type="NCBI Taxonomy" id="64391"/>
    <lineage>
        <taxon>Eukaryota</taxon>
        <taxon>Metazoa</taxon>
        <taxon>Ecdysozoa</taxon>
        <taxon>Arthropoda</taxon>
        <taxon>Hexapoda</taxon>
        <taxon>Insecta</taxon>
        <taxon>Pterygota</taxon>
        <taxon>Neoptera</taxon>
        <taxon>Endopterygota</taxon>
        <taxon>Coleoptera</taxon>
        <taxon>Polyphaga</taxon>
        <taxon>Cucujiformia</taxon>
        <taxon>Chrysomeloidea</taxon>
        <taxon>Chrysomelidae</taxon>
        <taxon>Bruchinae</taxon>
        <taxon>Bruchini</taxon>
        <taxon>Callosobruchus</taxon>
    </lineage>
</organism>
<evidence type="ECO:0000313" key="2">
    <source>
        <dbReference type="EMBL" id="VEN36355.1"/>
    </source>
</evidence>
<dbReference type="AlphaFoldDB" id="A0A653BM30"/>
<sequence length="517" mass="59791">MWQQYNNNSSDDDSDEEGTKFEISPPSYIIIAIDIHPNMFEKDGDSPMAFRMCLEAIGKLADAILFETSEKNICPFAIVLARKDNIIFRHFKSNLIETIKFINEKLYQSDEELKKEYMRDATEEFEMSNFLLQCKKVFLDVTKTYYKRILVYFTNDDYPKCAQDASGMFTIVNESRSLSHADVSFKVITTTDPFDYNKFYKEIFEAIGQDLTEEVCLDVLGITGKLRSIVSLTEGRKRTNFCIKIGDTEHCIQCYKFKPCQKPRILNNALYTYDGQQVKKAPSAAVRYRYRVVNKFNVSQFTYDQGTYERKTLDVSVAYGYTFLYVTKVLVSAGEQVNPPRLLICDPRATDEDKQLFRRLWDGLVEAGRVMVCHEKATRRAKLTYAQLRPYVMDDEQVFQIFRIPFGTQVKWPKDVCDAISPPDSEPDQEIRDLAARLVNAMTDDFTFDMLVHEKLKAKKEFVKSKLFDTALDTTGPIQYTRKQEANQKLALDVDLVDDVVAVIPPSVKRAPKRRRQ</sequence>
<keyword evidence="3" id="KW-1185">Reference proteome</keyword>
<name>A0A653BM30_CALMS</name>
<dbReference type="SUPFAM" id="SSF100939">
    <property type="entry name" value="SPOC domain-like"/>
    <property type="match status" value="1"/>
</dbReference>